<accession>Q54BU5</accession>
<dbReference type="EMBL" id="AAFI02000208">
    <property type="protein sequence ID" value="EAL60731.1"/>
    <property type="molecule type" value="Genomic_DNA"/>
</dbReference>
<dbReference type="VEuPathDB" id="AmoebaDB:DDB_G0293420"/>
<name>Q54BU5_DICDI</name>
<gene>
    <name evidence="1" type="ORF">DDB_G0293420</name>
</gene>
<dbReference type="FunCoup" id="Q54BU5">
    <property type="interactions" value="1"/>
</dbReference>
<dbReference type="RefSeq" id="XP_629143.1">
    <property type="nucleotide sequence ID" value="XM_629141.1"/>
</dbReference>
<keyword evidence="2" id="KW-1185">Reference proteome</keyword>
<dbReference type="InParanoid" id="Q54BU5"/>
<dbReference type="HOGENOM" id="CLU_614571_0_0_1"/>
<dbReference type="eggNOG" id="ENOG502RD22">
    <property type="taxonomic scope" value="Eukaryota"/>
</dbReference>
<dbReference type="dictyBase" id="DDB_G0293420"/>
<dbReference type="AlphaFoldDB" id="Q54BU5"/>
<organism evidence="1 2">
    <name type="scientific">Dictyostelium discoideum</name>
    <name type="common">Social amoeba</name>
    <dbReference type="NCBI Taxonomy" id="44689"/>
    <lineage>
        <taxon>Eukaryota</taxon>
        <taxon>Amoebozoa</taxon>
        <taxon>Evosea</taxon>
        <taxon>Eumycetozoa</taxon>
        <taxon>Dictyostelia</taxon>
        <taxon>Dictyosteliales</taxon>
        <taxon>Dictyosteliaceae</taxon>
        <taxon>Dictyostelium</taxon>
    </lineage>
</organism>
<reference evidence="1 2" key="1">
    <citation type="journal article" date="2005" name="Nature">
        <title>The genome of the social amoeba Dictyostelium discoideum.</title>
        <authorList>
            <consortium name="The Dictyostelium discoideum Sequencing Consortium"/>
            <person name="Eichinger L."/>
            <person name="Pachebat J.A."/>
            <person name="Glockner G."/>
            <person name="Rajandream M.A."/>
            <person name="Sucgang R."/>
            <person name="Berriman M."/>
            <person name="Song J."/>
            <person name="Olsen R."/>
            <person name="Szafranski K."/>
            <person name="Xu Q."/>
            <person name="Tunggal B."/>
            <person name="Kummerfeld S."/>
            <person name="Madera M."/>
            <person name="Konfortov B.A."/>
            <person name="Rivero F."/>
            <person name="Bankier A.T."/>
            <person name="Lehmann R."/>
            <person name="Hamlin N."/>
            <person name="Davies R."/>
            <person name="Gaudet P."/>
            <person name="Fey P."/>
            <person name="Pilcher K."/>
            <person name="Chen G."/>
            <person name="Saunders D."/>
            <person name="Sodergren E."/>
            <person name="Davis P."/>
            <person name="Kerhornou A."/>
            <person name="Nie X."/>
            <person name="Hall N."/>
            <person name="Anjard C."/>
            <person name="Hemphill L."/>
            <person name="Bason N."/>
            <person name="Farbrother P."/>
            <person name="Desany B."/>
            <person name="Just E."/>
            <person name="Morio T."/>
            <person name="Rost R."/>
            <person name="Churcher C."/>
            <person name="Cooper J."/>
            <person name="Haydock S."/>
            <person name="van Driessche N."/>
            <person name="Cronin A."/>
            <person name="Goodhead I."/>
            <person name="Muzny D."/>
            <person name="Mourier T."/>
            <person name="Pain A."/>
            <person name="Lu M."/>
            <person name="Harper D."/>
            <person name="Lindsay R."/>
            <person name="Hauser H."/>
            <person name="James K."/>
            <person name="Quiles M."/>
            <person name="Madan Babu M."/>
            <person name="Saito T."/>
            <person name="Buchrieser C."/>
            <person name="Wardroper A."/>
            <person name="Felder M."/>
            <person name="Thangavelu M."/>
            <person name="Johnson D."/>
            <person name="Knights A."/>
            <person name="Loulseged H."/>
            <person name="Mungall K."/>
            <person name="Oliver K."/>
            <person name="Price C."/>
            <person name="Quail M.A."/>
            <person name="Urushihara H."/>
            <person name="Hernandez J."/>
            <person name="Rabbinowitsch E."/>
            <person name="Steffen D."/>
            <person name="Sanders M."/>
            <person name="Ma J."/>
            <person name="Kohara Y."/>
            <person name="Sharp S."/>
            <person name="Simmonds M."/>
            <person name="Spiegler S."/>
            <person name="Tivey A."/>
            <person name="Sugano S."/>
            <person name="White B."/>
            <person name="Walker D."/>
            <person name="Woodward J."/>
            <person name="Winckler T."/>
            <person name="Tanaka Y."/>
            <person name="Shaulsky G."/>
            <person name="Schleicher M."/>
            <person name="Weinstock G."/>
            <person name="Rosenthal A."/>
            <person name="Cox E.C."/>
            <person name="Chisholm R.L."/>
            <person name="Gibbs R."/>
            <person name="Loomis W.F."/>
            <person name="Platzer M."/>
            <person name="Kay R.R."/>
            <person name="Williams J."/>
            <person name="Dear P.H."/>
            <person name="Noegel A.A."/>
            <person name="Barrell B."/>
            <person name="Kuspa A."/>
        </authorList>
    </citation>
    <scope>NUCLEOTIDE SEQUENCE [LARGE SCALE GENOMIC DNA]</scope>
    <source>
        <strain evidence="1 2">AX4</strain>
    </source>
</reference>
<dbReference type="Proteomes" id="UP000002195">
    <property type="component" value="Unassembled WGS sequence"/>
</dbReference>
<dbReference type="OMA" id="ILNHRIG"/>
<dbReference type="KEGG" id="ddi:DDB_G0293420"/>
<evidence type="ECO:0000313" key="1">
    <source>
        <dbReference type="EMBL" id="EAL60731.1"/>
    </source>
</evidence>
<sequence>MFQLLTKTIVSNVGKNSLNNIFTNNSFKKKRFFCNVGKPIEINQLKQSFSELLKLDYKKTQEEGLPKNLLDVQNDILKSNEKELDTQTRMISSIFLWRSLCFLNQTPNSMKKEELDKLWNLLNIDNKDIINKHEYISILNHRIGISFTSRYLLPKLFEDIKRVVKEVKDANENNSTPISSLLPLINIAFTSSAHLSMWKEMKYLGNEISLNKNEIFENIRNASYEIDYLFDYTSIYHILNLNNQQQQQQQQQQSTSLLPLIIDTNKDSEPINFEKFKTFRVYDVESFSFKNLTMKTENMSTETNEKAMNEFNENKNQMKNQKIDRNGYFMTELSNQPFILILGSSFKFDICFDTNLQMTHSGVIDKDFKKVQLYGTYDEFDKTKVESEYNLEIDQNIVPDDNEPFIQLKGTHRKIETRTNTEKTIYDMDVIINLQRRKLLHEVEVK</sequence>
<comment type="caution">
    <text evidence="1">The sequence shown here is derived from an EMBL/GenBank/DDBJ whole genome shotgun (WGS) entry which is preliminary data.</text>
</comment>
<proteinExistence type="predicted"/>
<dbReference type="PaxDb" id="44689-DDB0191926"/>
<protein>
    <submittedName>
        <fullName evidence="1">Uncharacterized protein</fullName>
    </submittedName>
</protein>
<dbReference type="GeneID" id="8629214"/>
<evidence type="ECO:0000313" key="2">
    <source>
        <dbReference type="Proteomes" id="UP000002195"/>
    </source>
</evidence>